<evidence type="ECO:0000313" key="1">
    <source>
        <dbReference type="EMBL" id="KLK90511.1"/>
    </source>
</evidence>
<gene>
    <name evidence="1" type="ORF">AA309_25210</name>
</gene>
<protein>
    <recommendedName>
        <fullName evidence="3">Replication protein</fullName>
    </recommendedName>
</protein>
<dbReference type="Proteomes" id="UP000035489">
    <property type="component" value="Unassembled WGS sequence"/>
</dbReference>
<comment type="caution">
    <text evidence="1">The sequence shown here is derived from an EMBL/GenBank/DDBJ whole genome shotgun (WGS) entry which is preliminary data.</text>
</comment>
<dbReference type="OrthoDB" id="7407842at2"/>
<reference evidence="1 2" key="1">
    <citation type="submission" date="2015-05" db="EMBL/GenBank/DDBJ databases">
        <title>Draft genome sequence of Microvirga vignae strain BR3299, a novel nitrogen fixing bacteria isolated from Brazil semi-aired region.</title>
        <authorList>
            <person name="Zilli J.E."/>
            <person name="Passos S.R."/>
            <person name="Leite J."/>
            <person name="Baldani J.I."/>
            <person name="Xavier G.R."/>
            <person name="Rumjaneck N.G."/>
            <person name="Simoes-Araujo J.L."/>
        </authorList>
    </citation>
    <scope>NUCLEOTIDE SEQUENCE [LARGE SCALE GENOMIC DNA]</scope>
    <source>
        <strain evidence="1 2">BR3299</strain>
    </source>
</reference>
<evidence type="ECO:0000313" key="2">
    <source>
        <dbReference type="Proteomes" id="UP000035489"/>
    </source>
</evidence>
<dbReference type="RefSeq" id="WP_150117747.1">
    <property type="nucleotide sequence ID" value="NZ_LCYG01000081.1"/>
</dbReference>
<dbReference type="STRING" id="1225564.AA309_25210"/>
<dbReference type="PATRIC" id="fig|1225564.3.peg.6594"/>
<organism evidence="1 2">
    <name type="scientific">Microvirga vignae</name>
    <dbReference type="NCBI Taxonomy" id="1225564"/>
    <lineage>
        <taxon>Bacteria</taxon>
        <taxon>Pseudomonadati</taxon>
        <taxon>Pseudomonadota</taxon>
        <taxon>Alphaproteobacteria</taxon>
        <taxon>Hyphomicrobiales</taxon>
        <taxon>Methylobacteriaceae</taxon>
        <taxon>Microvirga</taxon>
    </lineage>
</organism>
<sequence>MAMLDAADFAYAIGYPLNLCIDINWSRTWVGDDPDGRILGRLMELSRKWLKPRYCEVFAQIAVRENPDGCPNTHILMHCPPAVLRGFKEQVRNVLDEECHGLNDRAVAFTRVGRGNPTLQATMGKLKYLCKGMDPEDAEEFGIDCGPQGWIYGKRASISQDIHRTARKRYAESAGH</sequence>
<dbReference type="AlphaFoldDB" id="A0A0H1R6R1"/>
<name>A0A0H1R6R1_9HYPH</name>
<keyword evidence="2" id="KW-1185">Reference proteome</keyword>
<accession>A0A0H1R6R1</accession>
<evidence type="ECO:0008006" key="3">
    <source>
        <dbReference type="Google" id="ProtNLM"/>
    </source>
</evidence>
<proteinExistence type="predicted"/>
<dbReference type="EMBL" id="LCYG01000081">
    <property type="protein sequence ID" value="KLK90511.1"/>
    <property type="molecule type" value="Genomic_DNA"/>
</dbReference>